<keyword evidence="5" id="KW-1185">Reference proteome</keyword>
<dbReference type="Gene3D" id="3.40.50.300">
    <property type="entry name" value="P-loop containing nucleotide triphosphate hydrolases"/>
    <property type="match status" value="1"/>
</dbReference>
<dbReference type="Pfam" id="PF00005">
    <property type="entry name" value="ABC_tran"/>
    <property type="match status" value="1"/>
</dbReference>
<dbReference type="InterPro" id="IPR050334">
    <property type="entry name" value="Molybdenum_import_ModC"/>
</dbReference>
<dbReference type="PANTHER" id="PTHR43514:SF4">
    <property type="entry name" value="ABC TRANSPORTER I FAMILY MEMBER 10"/>
    <property type="match status" value="1"/>
</dbReference>
<protein>
    <submittedName>
        <fullName evidence="4">ATP-binding cassette domain-containing protein</fullName>
    </submittedName>
</protein>
<sequence>MNTLRNANMPNPLLPISIRDLRLTRSDRPVLGGVNLKIDDPGITVIMGPNGAGKTLLLRCLHGLITPDQGFIKLGSLAVADSRDEQAMVFQHPVLLRRTVLQNLAFAAPEIAKTAPERLIQALESVNLANRADQPARMLSGGEQQRLSLARALLSEPALLLLDEATANLDPASVLLIESLVKAQSLQGTKVILVSHDQSQARRLADEIVFMSNGKVAEQSPADQFFTTPQTPAAKAYLAGEILF</sequence>
<evidence type="ECO:0000256" key="1">
    <source>
        <dbReference type="ARBA" id="ARBA00022741"/>
    </source>
</evidence>
<dbReference type="GO" id="GO:0005524">
    <property type="term" value="F:ATP binding"/>
    <property type="evidence" value="ECO:0007669"/>
    <property type="project" value="UniProtKB-KW"/>
</dbReference>
<name>A0ABT7H790_9GAMM</name>
<dbReference type="Proteomes" id="UP001223547">
    <property type="component" value="Unassembled WGS sequence"/>
</dbReference>
<dbReference type="PANTHER" id="PTHR43514">
    <property type="entry name" value="ABC TRANSPORTER I FAMILY MEMBER 10"/>
    <property type="match status" value="1"/>
</dbReference>
<dbReference type="SMART" id="SM00382">
    <property type="entry name" value="AAA"/>
    <property type="match status" value="1"/>
</dbReference>
<dbReference type="PROSITE" id="PS50893">
    <property type="entry name" value="ABC_TRANSPORTER_2"/>
    <property type="match status" value="1"/>
</dbReference>
<evidence type="ECO:0000259" key="3">
    <source>
        <dbReference type="PROSITE" id="PS50893"/>
    </source>
</evidence>
<dbReference type="EMBL" id="JASSQD010000001">
    <property type="protein sequence ID" value="MDK9556231.1"/>
    <property type="molecule type" value="Genomic_DNA"/>
</dbReference>
<organism evidence="4 5">
    <name type="scientific">Marinobacter albus</name>
    <dbReference type="NCBI Taxonomy" id="3030833"/>
    <lineage>
        <taxon>Bacteria</taxon>
        <taxon>Pseudomonadati</taxon>
        <taxon>Pseudomonadota</taxon>
        <taxon>Gammaproteobacteria</taxon>
        <taxon>Pseudomonadales</taxon>
        <taxon>Marinobacteraceae</taxon>
        <taxon>Marinobacter</taxon>
    </lineage>
</organism>
<feature type="domain" description="ABC transporter" evidence="3">
    <location>
        <begin position="16"/>
        <end position="238"/>
    </location>
</feature>
<keyword evidence="1" id="KW-0547">Nucleotide-binding</keyword>
<evidence type="ECO:0000313" key="4">
    <source>
        <dbReference type="EMBL" id="MDK9556231.1"/>
    </source>
</evidence>
<evidence type="ECO:0000313" key="5">
    <source>
        <dbReference type="Proteomes" id="UP001223547"/>
    </source>
</evidence>
<gene>
    <name evidence="4" type="ORF">QQF73_01240</name>
</gene>
<dbReference type="RefSeq" id="WP_285366963.1">
    <property type="nucleotide sequence ID" value="NZ_JASSQD010000001.1"/>
</dbReference>
<dbReference type="InterPro" id="IPR027417">
    <property type="entry name" value="P-loop_NTPase"/>
</dbReference>
<dbReference type="InterPro" id="IPR017871">
    <property type="entry name" value="ABC_transporter-like_CS"/>
</dbReference>
<comment type="caution">
    <text evidence="4">The sequence shown here is derived from an EMBL/GenBank/DDBJ whole genome shotgun (WGS) entry which is preliminary data.</text>
</comment>
<evidence type="ECO:0000256" key="2">
    <source>
        <dbReference type="ARBA" id="ARBA00022840"/>
    </source>
</evidence>
<dbReference type="SUPFAM" id="SSF52540">
    <property type="entry name" value="P-loop containing nucleoside triphosphate hydrolases"/>
    <property type="match status" value="1"/>
</dbReference>
<reference evidence="4 5" key="1">
    <citation type="submission" date="2023-05" db="EMBL/GenBank/DDBJ databases">
        <title>Marinobacter albus sp. nov., a marine bacterium isolated from sand in a coastal intertidal zone of huludao.</title>
        <authorList>
            <person name="Deng T."/>
        </authorList>
    </citation>
    <scope>NUCLEOTIDE SEQUENCE [LARGE SCALE GENOMIC DNA]</scope>
    <source>
        <strain evidence="4 5">M216</strain>
    </source>
</reference>
<dbReference type="InterPro" id="IPR003439">
    <property type="entry name" value="ABC_transporter-like_ATP-bd"/>
</dbReference>
<proteinExistence type="predicted"/>
<keyword evidence="2 4" id="KW-0067">ATP-binding</keyword>
<dbReference type="PROSITE" id="PS00211">
    <property type="entry name" value="ABC_TRANSPORTER_1"/>
    <property type="match status" value="1"/>
</dbReference>
<dbReference type="InterPro" id="IPR003593">
    <property type="entry name" value="AAA+_ATPase"/>
</dbReference>
<accession>A0ABT7H790</accession>